<dbReference type="InterPro" id="IPR001789">
    <property type="entry name" value="Sig_transdc_resp-reg_receiver"/>
</dbReference>
<dbReference type="GO" id="GO:0000160">
    <property type="term" value="P:phosphorelay signal transduction system"/>
    <property type="evidence" value="ECO:0007669"/>
    <property type="project" value="InterPro"/>
</dbReference>
<dbReference type="PIRSF" id="PIRSF036382">
    <property type="entry name" value="RR_antiterm"/>
    <property type="match status" value="1"/>
</dbReference>
<proteinExistence type="predicted"/>
<dbReference type="Pfam" id="PF03861">
    <property type="entry name" value="ANTAR"/>
    <property type="match status" value="1"/>
</dbReference>
<comment type="caution">
    <text evidence="5">The sequence shown here is derived from an EMBL/GenBank/DDBJ whole genome shotgun (WGS) entry which is preliminary data.</text>
</comment>
<dbReference type="InterPro" id="IPR011006">
    <property type="entry name" value="CheY-like_superfamily"/>
</dbReference>
<dbReference type="RefSeq" id="WP_319614901.1">
    <property type="nucleotide sequence ID" value="NZ_JAWXYB010000018.1"/>
</dbReference>
<evidence type="ECO:0000259" key="4">
    <source>
        <dbReference type="PROSITE" id="PS50921"/>
    </source>
</evidence>
<feature type="domain" description="ANTAR" evidence="4">
    <location>
        <begin position="122"/>
        <end position="183"/>
    </location>
</feature>
<dbReference type="Proteomes" id="UP001279553">
    <property type="component" value="Unassembled WGS sequence"/>
</dbReference>
<name>A0AAW9DSA2_ACIAO</name>
<evidence type="ECO:0000256" key="1">
    <source>
        <dbReference type="PROSITE-ProRule" id="PRU00169"/>
    </source>
</evidence>
<organism evidence="5 6">
    <name type="scientific">Acidiphilium acidophilum</name>
    <name type="common">Thiobacillus acidophilus</name>
    <dbReference type="NCBI Taxonomy" id="76588"/>
    <lineage>
        <taxon>Bacteria</taxon>
        <taxon>Pseudomonadati</taxon>
        <taxon>Pseudomonadota</taxon>
        <taxon>Alphaproteobacteria</taxon>
        <taxon>Acetobacterales</taxon>
        <taxon>Acidocellaceae</taxon>
        <taxon>Acidiphilium</taxon>
    </lineage>
</organism>
<evidence type="ECO:0000256" key="2">
    <source>
        <dbReference type="SAM" id="MobiDB-lite"/>
    </source>
</evidence>
<accession>A0AAW9DSA2</accession>
<dbReference type="SUPFAM" id="SSF52172">
    <property type="entry name" value="CheY-like"/>
    <property type="match status" value="1"/>
</dbReference>
<sequence>MDILIADTDPARATALAARLAGQTGTGRIRIAPADQNLAAIVAVEQPDIVIVDMARPDRDSLEQLRSITAQLAPVTLFIDEDDPAFMEEAIAAGVVSYHVNAATNVDIKPVLRSAIALYRYASRREKRLAAAEAELADRRLIERAKKLLIQRDRMSEPAAHRFLQRRAMERQMRLADVARGLLRDSEAPESDLSERSWPGTEGTGS</sequence>
<dbReference type="InterPro" id="IPR036388">
    <property type="entry name" value="WH-like_DNA-bd_sf"/>
</dbReference>
<keyword evidence="6" id="KW-1185">Reference proteome</keyword>
<gene>
    <name evidence="5" type="ORF">SIL87_14910</name>
</gene>
<feature type="domain" description="Response regulatory" evidence="3">
    <location>
        <begin position="2"/>
        <end position="116"/>
    </location>
</feature>
<keyword evidence="1" id="KW-0597">Phosphoprotein</keyword>
<dbReference type="GO" id="GO:0003723">
    <property type="term" value="F:RNA binding"/>
    <property type="evidence" value="ECO:0007669"/>
    <property type="project" value="InterPro"/>
</dbReference>
<dbReference type="PROSITE" id="PS50921">
    <property type="entry name" value="ANTAR"/>
    <property type="match status" value="1"/>
</dbReference>
<dbReference type="InterPro" id="IPR008327">
    <property type="entry name" value="Sig_transdc_resp-reg_antiterm"/>
</dbReference>
<dbReference type="EMBL" id="JAWXYB010000018">
    <property type="protein sequence ID" value="MDX5932051.1"/>
    <property type="molecule type" value="Genomic_DNA"/>
</dbReference>
<dbReference type="Gene3D" id="3.40.50.2300">
    <property type="match status" value="1"/>
</dbReference>
<dbReference type="Gene3D" id="1.10.10.10">
    <property type="entry name" value="Winged helix-like DNA-binding domain superfamily/Winged helix DNA-binding domain"/>
    <property type="match status" value="1"/>
</dbReference>
<protein>
    <submittedName>
        <fullName evidence="5">ANTAR domain-containing protein</fullName>
    </submittedName>
</protein>
<dbReference type="AlphaFoldDB" id="A0AAW9DSA2"/>
<evidence type="ECO:0000259" key="3">
    <source>
        <dbReference type="PROSITE" id="PS50110"/>
    </source>
</evidence>
<reference evidence="5 6" key="1">
    <citation type="submission" date="2023-11" db="EMBL/GenBank/DDBJ databases">
        <title>MicrobeMod: A computational toolkit for identifying prokaryotic methylation and restriction-modification with nanopore sequencing.</title>
        <authorList>
            <person name="Crits-Christoph A."/>
            <person name="Kang S.C."/>
            <person name="Lee H."/>
            <person name="Ostrov N."/>
        </authorList>
    </citation>
    <scope>NUCLEOTIDE SEQUENCE [LARGE SCALE GENOMIC DNA]</scope>
    <source>
        <strain evidence="5 6">DSMZ 700</strain>
    </source>
</reference>
<evidence type="ECO:0000313" key="5">
    <source>
        <dbReference type="EMBL" id="MDX5932051.1"/>
    </source>
</evidence>
<dbReference type="InterPro" id="IPR005561">
    <property type="entry name" value="ANTAR"/>
</dbReference>
<evidence type="ECO:0000313" key="6">
    <source>
        <dbReference type="Proteomes" id="UP001279553"/>
    </source>
</evidence>
<dbReference type="PROSITE" id="PS50110">
    <property type="entry name" value="RESPONSE_REGULATORY"/>
    <property type="match status" value="1"/>
</dbReference>
<feature type="region of interest" description="Disordered" evidence="2">
    <location>
        <begin position="186"/>
        <end position="206"/>
    </location>
</feature>
<dbReference type="SMART" id="SM01012">
    <property type="entry name" value="ANTAR"/>
    <property type="match status" value="1"/>
</dbReference>
<feature type="modified residue" description="4-aspartylphosphate" evidence="1">
    <location>
        <position position="53"/>
    </location>
</feature>